<evidence type="ECO:0000313" key="2">
    <source>
        <dbReference type="Proteomes" id="UP001161099"/>
    </source>
</evidence>
<dbReference type="EMBL" id="JAOCDR010000011">
    <property type="protein sequence ID" value="MDH0655944.1"/>
    <property type="molecule type" value="Genomic_DNA"/>
</dbReference>
<dbReference type="AlphaFoldDB" id="A0AA42IK93"/>
<organism evidence="1 2">
    <name type="scientific">Acinetobacter johnsonii</name>
    <dbReference type="NCBI Taxonomy" id="40214"/>
    <lineage>
        <taxon>Bacteria</taxon>
        <taxon>Pseudomonadati</taxon>
        <taxon>Pseudomonadota</taxon>
        <taxon>Gammaproteobacteria</taxon>
        <taxon>Moraxellales</taxon>
        <taxon>Moraxellaceae</taxon>
        <taxon>Acinetobacter</taxon>
    </lineage>
</organism>
<evidence type="ECO:0000313" key="1">
    <source>
        <dbReference type="EMBL" id="MDH0655944.1"/>
    </source>
</evidence>
<evidence type="ECO:0008006" key="3">
    <source>
        <dbReference type="Google" id="ProtNLM"/>
    </source>
</evidence>
<reference evidence="1" key="1">
    <citation type="submission" date="2022-09" db="EMBL/GenBank/DDBJ databases">
        <title>Intensive care unit water sources are persistently colonized with multi-drug resistant bacteria and are the site of extensive horizontal gene transfer of antibiotic resistance genes.</title>
        <authorList>
            <person name="Diorio-Toth L."/>
        </authorList>
    </citation>
    <scope>NUCLEOTIDE SEQUENCE</scope>
    <source>
        <strain evidence="1">GD03851</strain>
    </source>
</reference>
<comment type="caution">
    <text evidence="1">The sequence shown here is derived from an EMBL/GenBank/DDBJ whole genome shotgun (WGS) entry which is preliminary data.</text>
</comment>
<dbReference type="RefSeq" id="WP_279698259.1">
    <property type="nucleotide sequence ID" value="NZ_JAOCDR010000011.1"/>
</dbReference>
<protein>
    <recommendedName>
        <fullName evidence="3">Phage tail assembly protein</fullName>
    </recommendedName>
</protein>
<name>A0AA42IK93_ACIJO</name>
<proteinExistence type="predicted"/>
<sequence>MTKNAIATALLSVLVPENAIKPITVEGLGKIGIKLLTAGERSVIYKDNKDLKDVPFFTVVMKETIVDPATGKLALEDLTHQELARLPPDVVDDFVEKAFFLNGFAKRGKEQAEEDLKN</sequence>
<accession>A0AA42IK93</accession>
<dbReference type="Proteomes" id="UP001161099">
    <property type="component" value="Unassembled WGS sequence"/>
</dbReference>
<gene>
    <name evidence="1" type="ORF">N5D11_07410</name>
</gene>